<dbReference type="PROSITE" id="PS50994">
    <property type="entry name" value="INTEGRASE"/>
    <property type="match status" value="1"/>
</dbReference>
<feature type="region of interest" description="Disordered" evidence="3">
    <location>
        <begin position="1"/>
        <end position="35"/>
    </location>
</feature>
<feature type="region of interest" description="Disordered" evidence="3">
    <location>
        <begin position="55"/>
        <end position="80"/>
    </location>
</feature>
<dbReference type="Pfam" id="PF25597">
    <property type="entry name" value="SH3_retrovirus"/>
    <property type="match status" value="1"/>
</dbReference>
<dbReference type="GO" id="GO:0016787">
    <property type="term" value="F:hydrolase activity"/>
    <property type="evidence" value="ECO:0007669"/>
    <property type="project" value="UniProtKB-KW"/>
</dbReference>
<dbReference type="AlphaFoldDB" id="A0AAQ3TCE6"/>
<dbReference type="PANTHER" id="PTHR42648:SF21">
    <property type="entry name" value="CYSTEINE-RICH RLK (RECEPTOR-LIKE PROTEIN KINASE) 8"/>
    <property type="match status" value="1"/>
</dbReference>
<dbReference type="GO" id="GO:0015074">
    <property type="term" value="P:DNA integration"/>
    <property type="evidence" value="ECO:0007669"/>
    <property type="project" value="InterPro"/>
</dbReference>
<dbReference type="PANTHER" id="PTHR42648">
    <property type="entry name" value="TRANSPOSASE, PUTATIVE-RELATED"/>
    <property type="match status" value="1"/>
</dbReference>
<dbReference type="InterPro" id="IPR036397">
    <property type="entry name" value="RNaseH_sf"/>
</dbReference>
<dbReference type="EMBL" id="CP144748">
    <property type="protein sequence ID" value="WVZ70159.1"/>
    <property type="molecule type" value="Genomic_DNA"/>
</dbReference>
<evidence type="ECO:0000259" key="4">
    <source>
        <dbReference type="PROSITE" id="PS50994"/>
    </source>
</evidence>
<dbReference type="InterPro" id="IPR013103">
    <property type="entry name" value="RVT_2"/>
</dbReference>
<feature type="domain" description="Integrase catalytic" evidence="4">
    <location>
        <begin position="147"/>
        <end position="317"/>
    </location>
</feature>
<gene>
    <name evidence="5" type="ORF">U9M48_018847</name>
</gene>
<dbReference type="InterPro" id="IPR012337">
    <property type="entry name" value="RNaseH-like_sf"/>
</dbReference>
<dbReference type="Pfam" id="PF00665">
    <property type="entry name" value="rve"/>
    <property type="match status" value="1"/>
</dbReference>
<protein>
    <recommendedName>
        <fullName evidence="4">Integrase catalytic domain-containing protein</fullName>
    </recommendedName>
</protein>
<name>A0AAQ3TCE6_PASNO</name>
<dbReference type="Proteomes" id="UP001341281">
    <property type="component" value="Chromosome 04"/>
</dbReference>
<dbReference type="InterPro" id="IPR001584">
    <property type="entry name" value="Integrase_cat-core"/>
</dbReference>
<feature type="region of interest" description="Disordered" evidence="3">
    <location>
        <begin position="417"/>
        <end position="446"/>
    </location>
</feature>
<dbReference type="Pfam" id="PF07727">
    <property type="entry name" value="RVT_2"/>
    <property type="match status" value="1"/>
</dbReference>
<accession>A0AAQ3TCE6</accession>
<keyword evidence="1" id="KW-0479">Metal-binding</keyword>
<dbReference type="GO" id="GO:0003676">
    <property type="term" value="F:nucleic acid binding"/>
    <property type="evidence" value="ECO:0007669"/>
    <property type="project" value="InterPro"/>
</dbReference>
<organism evidence="5 6">
    <name type="scientific">Paspalum notatum var. saurae</name>
    <dbReference type="NCBI Taxonomy" id="547442"/>
    <lineage>
        <taxon>Eukaryota</taxon>
        <taxon>Viridiplantae</taxon>
        <taxon>Streptophyta</taxon>
        <taxon>Embryophyta</taxon>
        <taxon>Tracheophyta</taxon>
        <taxon>Spermatophyta</taxon>
        <taxon>Magnoliopsida</taxon>
        <taxon>Liliopsida</taxon>
        <taxon>Poales</taxon>
        <taxon>Poaceae</taxon>
        <taxon>PACMAD clade</taxon>
        <taxon>Panicoideae</taxon>
        <taxon>Andropogonodae</taxon>
        <taxon>Paspaleae</taxon>
        <taxon>Paspalinae</taxon>
        <taxon>Paspalum</taxon>
    </lineage>
</organism>
<proteinExistence type="predicted"/>
<dbReference type="SUPFAM" id="SSF53098">
    <property type="entry name" value="Ribonuclease H-like"/>
    <property type="match status" value="1"/>
</dbReference>
<reference evidence="5 6" key="1">
    <citation type="submission" date="2024-02" db="EMBL/GenBank/DDBJ databases">
        <title>High-quality chromosome-scale genome assembly of Pensacola bahiagrass (Paspalum notatum Flugge var. saurae).</title>
        <authorList>
            <person name="Vega J.M."/>
            <person name="Podio M."/>
            <person name="Orjuela J."/>
            <person name="Siena L.A."/>
            <person name="Pessino S.C."/>
            <person name="Combes M.C."/>
            <person name="Mariac C."/>
            <person name="Albertini E."/>
            <person name="Pupilli F."/>
            <person name="Ortiz J.P.A."/>
            <person name="Leblanc O."/>
        </authorList>
    </citation>
    <scope>NUCLEOTIDE SEQUENCE [LARGE SCALE GENOMIC DNA]</scope>
    <source>
        <strain evidence="5">R1</strain>
        <tissue evidence="5">Leaf</tissue>
    </source>
</reference>
<evidence type="ECO:0000256" key="1">
    <source>
        <dbReference type="ARBA" id="ARBA00022723"/>
    </source>
</evidence>
<evidence type="ECO:0000256" key="3">
    <source>
        <dbReference type="SAM" id="MobiDB-lite"/>
    </source>
</evidence>
<dbReference type="InterPro" id="IPR057670">
    <property type="entry name" value="SH3_retrovirus"/>
</dbReference>
<keyword evidence="2" id="KW-0378">Hydrolase</keyword>
<dbReference type="InterPro" id="IPR039537">
    <property type="entry name" value="Retrotran_Ty1/copia-like"/>
</dbReference>
<dbReference type="GO" id="GO:0046872">
    <property type="term" value="F:metal ion binding"/>
    <property type="evidence" value="ECO:0007669"/>
    <property type="project" value="UniProtKB-KW"/>
</dbReference>
<dbReference type="Gene3D" id="3.30.420.10">
    <property type="entry name" value="Ribonuclease H-like superfamily/Ribonuclease H"/>
    <property type="match status" value="1"/>
</dbReference>
<evidence type="ECO:0000313" key="5">
    <source>
        <dbReference type="EMBL" id="WVZ70159.1"/>
    </source>
</evidence>
<evidence type="ECO:0000256" key="2">
    <source>
        <dbReference type="ARBA" id="ARBA00022801"/>
    </source>
</evidence>
<evidence type="ECO:0000313" key="6">
    <source>
        <dbReference type="Proteomes" id="UP001341281"/>
    </source>
</evidence>
<sequence>MEGKGSTSGGDHDKSLTQELLNLSESEVLDPKTKDEAMNMAMKLYKKMKEIEDAAKKEEEEKKKAEEEDARKKALEDEERKKKDVINVDESTFESMVKEVMKKLQKVMKKELVRGLKDITFEKDKLCSACQVGKQVANTHPSKTFMSTLRPLELLHMDLFGPTTYTSIGGNNYGFVIVDDFSRYTWVYFFEDKTKVAHVFSKFAKRAQNEFNTSIMKIRSDNRREFDNTNIEEYCDEVGIKHEFSATYTPQQNGVVKRKNRTLITLARSMLDEYGTNEKFWAEAINTACYASNRRCDIGFLLGYSSKSKAYRVFNNATGVVEETYDVEFDESNGSQGAHVDVVDIDEEPLVEAMKNMPIGDIKPKEDDEEVQIVDQLSSSMAPQDSIEQDKILPNEDVHVPQEQIDEQAQDVGTPIQAPQVPPQRRSQLTSGHPKELIIGSPTRGVTTRSRNTAAFVQAYSFVSSIEPTTIDQALSDPDWVNAMHEELNNFTRNEVWAFEAKPKGARVIGTKWVFRNKQDDEGNIVRNKTSIEPTTIDQSLSDPDWINAMHEELNNFIRNEVWTLEAKPKGARVIGTKWVFRNKQDDKGNIVRNKVILVAKGYSQVEGIDFGETFAPVARLEAIRFLLAYASHHDMKLYQMDVKSALLNGYISELHLELGIRDFLIEKGFVIGRVDTTIFTKKMDNDLFVYQVYVDDIIFESTNEELCKEFG</sequence>
<keyword evidence="6" id="KW-1185">Reference proteome</keyword>